<gene>
    <name evidence="2" type="ORF">SVIO_040070</name>
</gene>
<evidence type="ECO:0000256" key="1">
    <source>
        <dbReference type="SAM" id="MobiDB-lite"/>
    </source>
</evidence>
<sequence>MSCGVAYAHGKADYNGGPAERTTRRTRYWGRRVIPSPHQMQGGAPQLGALPGQVGPFGPYGAEARDSGDMEIEVLVVPDCPHHQQPAEERLRQALDEDWYLAPRWASRPRSARSDDSQVAPARIDGWPR</sequence>
<dbReference type="AlphaFoldDB" id="A0A4D4KYX5"/>
<reference evidence="2 3" key="1">
    <citation type="journal article" date="2020" name="Int. J. Syst. Evol. Microbiol.">
        <title>Reclassification of Streptomyces castelarensis and Streptomyces sporoclivatus as later heterotypic synonyms of Streptomyces antimycoticus.</title>
        <authorList>
            <person name="Komaki H."/>
            <person name="Tamura T."/>
        </authorList>
    </citation>
    <scope>NUCLEOTIDE SEQUENCE [LARGE SCALE GENOMIC DNA]</scope>
    <source>
        <strain evidence="2 3">NBRC 13459</strain>
    </source>
</reference>
<dbReference type="EMBL" id="BJHW01000001">
    <property type="protein sequence ID" value="GDY53384.1"/>
    <property type="molecule type" value="Genomic_DNA"/>
</dbReference>
<accession>A0A4D4KYX5</accession>
<dbReference type="Proteomes" id="UP000301309">
    <property type="component" value="Unassembled WGS sequence"/>
</dbReference>
<keyword evidence="3" id="KW-1185">Reference proteome</keyword>
<evidence type="ECO:0000313" key="3">
    <source>
        <dbReference type="Proteomes" id="UP000301309"/>
    </source>
</evidence>
<comment type="caution">
    <text evidence="2">The sequence shown here is derived from an EMBL/GenBank/DDBJ whole genome shotgun (WGS) entry which is preliminary data.</text>
</comment>
<feature type="region of interest" description="Disordered" evidence="1">
    <location>
        <begin position="105"/>
        <end position="129"/>
    </location>
</feature>
<proteinExistence type="predicted"/>
<feature type="region of interest" description="Disordered" evidence="1">
    <location>
        <begin position="35"/>
        <end position="62"/>
    </location>
</feature>
<organism evidence="2 3">
    <name type="scientific">Streptomyces violaceusniger</name>
    <dbReference type="NCBI Taxonomy" id="68280"/>
    <lineage>
        <taxon>Bacteria</taxon>
        <taxon>Bacillati</taxon>
        <taxon>Actinomycetota</taxon>
        <taxon>Actinomycetes</taxon>
        <taxon>Kitasatosporales</taxon>
        <taxon>Streptomycetaceae</taxon>
        <taxon>Streptomyces</taxon>
        <taxon>Streptomyces violaceusniger group</taxon>
    </lineage>
</organism>
<evidence type="ECO:0000313" key="2">
    <source>
        <dbReference type="EMBL" id="GDY53384.1"/>
    </source>
</evidence>
<name>A0A4D4KYX5_STRVO</name>
<protein>
    <submittedName>
        <fullName evidence="2">Uncharacterized protein</fullName>
    </submittedName>
</protein>